<keyword evidence="4" id="KW-0804">Transcription</keyword>
<comment type="caution">
    <text evidence="7">The sequence shown here is derived from an EMBL/GenBank/DDBJ whole genome shotgun (WGS) entry which is preliminary data.</text>
</comment>
<feature type="domain" description="HTH tetR-type" evidence="6">
    <location>
        <begin position="18"/>
        <end position="78"/>
    </location>
</feature>
<dbReference type="InterPro" id="IPR041490">
    <property type="entry name" value="KstR2_TetR_C"/>
</dbReference>
<dbReference type="InterPro" id="IPR023772">
    <property type="entry name" value="DNA-bd_HTH_TetR-type_CS"/>
</dbReference>
<keyword evidence="2" id="KW-0805">Transcription regulation</keyword>
<dbReference type="PROSITE" id="PS01081">
    <property type="entry name" value="HTH_TETR_1"/>
    <property type="match status" value="1"/>
</dbReference>
<protein>
    <submittedName>
        <fullName evidence="7">TetR/AcrR family transcriptional regulator</fullName>
    </submittedName>
</protein>
<dbReference type="Proteomes" id="UP001139384">
    <property type="component" value="Unassembled WGS sequence"/>
</dbReference>
<accession>A0A9X1TJE7</accession>
<name>A0A9X1TJE7_STRM4</name>
<evidence type="ECO:0000256" key="4">
    <source>
        <dbReference type="ARBA" id="ARBA00023163"/>
    </source>
</evidence>
<organism evidence="7 8">
    <name type="scientific">Streptomyces muensis</name>
    <dbReference type="NCBI Taxonomy" id="1077944"/>
    <lineage>
        <taxon>Bacteria</taxon>
        <taxon>Bacillati</taxon>
        <taxon>Actinomycetota</taxon>
        <taxon>Actinomycetes</taxon>
        <taxon>Kitasatosporales</taxon>
        <taxon>Streptomycetaceae</taxon>
        <taxon>Streptomyces</taxon>
    </lineage>
</organism>
<evidence type="ECO:0000259" key="6">
    <source>
        <dbReference type="PROSITE" id="PS50977"/>
    </source>
</evidence>
<dbReference type="Gene3D" id="1.10.357.10">
    <property type="entry name" value="Tetracycline Repressor, domain 2"/>
    <property type="match status" value="1"/>
</dbReference>
<keyword evidence="1" id="KW-0678">Repressor</keyword>
<dbReference type="InterPro" id="IPR001647">
    <property type="entry name" value="HTH_TetR"/>
</dbReference>
<dbReference type="PANTHER" id="PTHR30055:SF175">
    <property type="entry name" value="HTH-TYPE TRANSCRIPTIONAL REPRESSOR KSTR2"/>
    <property type="match status" value="1"/>
</dbReference>
<dbReference type="PROSITE" id="PS50977">
    <property type="entry name" value="HTH_TETR_2"/>
    <property type="match status" value="1"/>
</dbReference>
<sequence length="208" mass="22703">MTASEADHVERKRNRAGQARKAQLLELALTKFSKEGYQETSLQDLATSLGITRPLFYYYFGSKEELLQALIGHLGDAMLERNRPILNSGAPPMARLGAALRIHANLLFDNSDAFRVYFAERDRASTAVPSGGAGEDEYLALLTETVAAGQADQSIRQGPPRILALLAIGLLNSALRWYSPEGRLSKDELTEIAAEMALGSLRRPPSSS</sequence>
<proteinExistence type="predicted"/>
<evidence type="ECO:0000256" key="3">
    <source>
        <dbReference type="ARBA" id="ARBA00023125"/>
    </source>
</evidence>
<dbReference type="InterPro" id="IPR050109">
    <property type="entry name" value="HTH-type_TetR-like_transc_reg"/>
</dbReference>
<reference evidence="7" key="1">
    <citation type="submission" date="2022-01" db="EMBL/GenBank/DDBJ databases">
        <title>Draft Genome Sequences of Seven Type Strains of the Genus Streptomyces.</title>
        <authorList>
            <person name="Aziz S."/>
            <person name="Coretto E."/>
            <person name="Chronakova A."/>
            <person name="Sproer C."/>
            <person name="Huber K."/>
            <person name="Nouioui I."/>
            <person name="Gross H."/>
        </authorList>
    </citation>
    <scope>NUCLEOTIDE SEQUENCE</scope>
    <source>
        <strain evidence="7">DSM 103493</strain>
    </source>
</reference>
<dbReference type="EMBL" id="JAKEIP010000006">
    <property type="protein sequence ID" value="MCF1592524.1"/>
    <property type="molecule type" value="Genomic_DNA"/>
</dbReference>
<dbReference type="PANTHER" id="PTHR30055">
    <property type="entry name" value="HTH-TYPE TRANSCRIPTIONAL REGULATOR RUTR"/>
    <property type="match status" value="1"/>
</dbReference>
<evidence type="ECO:0000256" key="1">
    <source>
        <dbReference type="ARBA" id="ARBA00022491"/>
    </source>
</evidence>
<dbReference type="GO" id="GO:0003700">
    <property type="term" value="F:DNA-binding transcription factor activity"/>
    <property type="evidence" value="ECO:0007669"/>
    <property type="project" value="TreeGrafter"/>
</dbReference>
<keyword evidence="8" id="KW-1185">Reference proteome</keyword>
<dbReference type="SUPFAM" id="SSF48498">
    <property type="entry name" value="Tetracyclin repressor-like, C-terminal domain"/>
    <property type="match status" value="1"/>
</dbReference>
<evidence type="ECO:0000256" key="2">
    <source>
        <dbReference type="ARBA" id="ARBA00023015"/>
    </source>
</evidence>
<gene>
    <name evidence="7" type="ORF">L0P92_02930</name>
</gene>
<dbReference type="AlphaFoldDB" id="A0A9X1TJE7"/>
<dbReference type="Pfam" id="PF17932">
    <property type="entry name" value="TetR_C_24"/>
    <property type="match status" value="1"/>
</dbReference>
<dbReference type="Gene3D" id="1.10.10.60">
    <property type="entry name" value="Homeodomain-like"/>
    <property type="match status" value="1"/>
</dbReference>
<dbReference type="Pfam" id="PF00440">
    <property type="entry name" value="TetR_N"/>
    <property type="match status" value="1"/>
</dbReference>
<dbReference type="PRINTS" id="PR00455">
    <property type="entry name" value="HTHTETR"/>
</dbReference>
<feature type="DNA-binding region" description="H-T-H motif" evidence="5">
    <location>
        <begin position="41"/>
        <end position="60"/>
    </location>
</feature>
<dbReference type="GO" id="GO:0000976">
    <property type="term" value="F:transcription cis-regulatory region binding"/>
    <property type="evidence" value="ECO:0007669"/>
    <property type="project" value="TreeGrafter"/>
</dbReference>
<keyword evidence="3 5" id="KW-0238">DNA-binding</keyword>
<dbReference type="SUPFAM" id="SSF46689">
    <property type="entry name" value="Homeodomain-like"/>
    <property type="match status" value="1"/>
</dbReference>
<dbReference type="InterPro" id="IPR036271">
    <property type="entry name" value="Tet_transcr_reg_TetR-rel_C_sf"/>
</dbReference>
<evidence type="ECO:0000256" key="5">
    <source>
        <dbReference type="PROSITE-ProRule" id="PRU00335"/>
    </source>
</evidence>
<dbReference type="RefSeq" id="WP_234760827.1">
    <property type="nucleotide sequence ID" value="NZ_JAKEIP010000006.1"/>
</dbReference>
<evidence type="ECO:0000313" key="7">
    <source>
        <dbReference type="EMBL" id="MCF1592524.1"/>
    </source>
</evidence>
<dbReference type="InterPro" id="IPR009057">
    <property type="entry name" value="Homeodomain-like_sf"/>
</dbReference>
<evidence type="ECO:0000313" key="8">
    <source>
        <dbReference type="Proteomes" id="UP001139384"/>
    </source>
</evidence>